<sequence length="152" mass="16249">MYLDHYLTVLSRTETGLGKALVAVGRHHVDDSGLAHTCARMARECDDHVRSLDAFARRHLRSAAEDVEHAGVAPFAGPQGGRIGLLRDLHALYLLAADCEISWTIADRAAQSAGDAELAEVVARCHAETSGQVAWLRSRIREVAGAAVVATG</sequence>
<evidence type="ECO:0000313" key="1">
    <source>
        <dbReference type="EMBL" id="MFC3994342.1"/>
    </source>
</evidence>
<dbReference type="RefSeq" id="WP_378529217.1">
    <property type="nucleotide sequence ID" value="NZ_JBHSBH010000001.1"/>
</dbReference>
<keyword evidence="2" id="KW-1185">Reference proteome</keyword>
<name>A0ABV8FDY8_9ACTN</name>
<comment type="caution">
    <text evidence="1">The sequence shown here is derived from an EMBL/GenBank/DDBJ whole genome shotgun (WGS) entry which is preliminary data.</text>
</comment>
<accession>A0ABV8FDY8</accession>
<evidence type="ECO:0000313" key="2">
    <source>
        <dbReference type="Proteomes" id="UP001595847"/>
    </source>
</evidence>
<protein>
    <recommendedName>
        <fullName evidence="3">DUF892 family protein</fullName>
    </recommendedName>
</protein>
<gene>
    <name evidence="1" type="ORF">ACFOVU_00325</name>
</gene>
<organism evidence="1 2">
    <name type="scientific">Nocardiopsis sediminis</name>
    <dbReference type="NCBI Taxonomy" id="1778267"/>
    <lineage>
        <taxon>Bacteria</taxon>
        <taxon>Bacillati</taxon>
        <taxon>Actinomycetota</taxon>
        <taxon>Actinomycetes</taxon>
        <taxon>Streptosporangiales</taxon>
        <taxon>Nocardiopsidaceae</taxon>
        <taxon>Nocardiopsis</taxon>
    </lineage>
</organism>
<reference evidence="2" key="1">
    <citation type="journal article" date="2019" name="Int. J. Syst. Evol. Microbiol.">
        <title>The Global Catalogue of Microorganisms (GCM) 10K type strain sequencing project: providing services to taxonomists for standard genome sequencing and annotation.</title>
        <authorList>
            <consortium name="The Broad Institute Genomics Platform"/>
            <consortium name="The Broad Institute Genome Sequencing Center for Infectious Disease"/>
            <person name="Wu L."/>
            <person name="Ma J."/>
        </authorList>
    </citation>
    <scope>NUCLEOTIDE SEQUENCE [LARGE SCALE GENOMIC DNA]</scope>
    <source>
        <strain evidence="2">TBRC 1826</strain>
    </source>
</reference>
<dbReference type="Proteomes" id="UP001595847">
    <property type="component" value="Unassembled WGS sequence"/>
</dbReference>
<dbReference type="EMBL" id="JBHSBH010000001">
    <property type="protein sequence ID" value="MFC3994342.1"/>
    <property type="molecule type" value="Genomic_DNA"/>
</dbReference>
<proteinExistence type="predicted"/>
<evidence type="ECO:0008006" key="3">
    <source>
        <dbReference type="Google" id="ProtNLM"/>
    </source>
</evidence>